<accession>A0AA40EE37</accession>
<dbReference type="InterPro" id="IPR009057">
    <property type="entry name" value="Homeodomain-like_sf"/>
</dbReference>
<evidence type="ECO:0000313" key="2">
    <source>
        <dbReference type="Proteomes" id="UP001172101"/>
    </source>
</evidence>
<comment type="caution">
    <text evidence="1">The sequence shown here is derived from an EMBL/GenBank/DDBJ whole genome shotgun (WGS) entry which is preliminary data.</text>
</comment>
<evidence type="ECO:0000313" key="1">
    <source>
        <dbReference type="EMBL" id="KAK0735022.1"/>
    </source>
</evidence>
<name>A0AA40EE37_9PEZI</name>
<organism evidence="1 2">
    <name type="scientific">Lasiosphaeria miniovina</name>
    <dbReference type="NCBI Taxonomy" id="1954250"/>
    <lineage>
        <taxon>Eukaryota</taxon>
        <taxon>Fungi</taxon>
        <taxon>Dikarya</taxon>
        <taxon>Ascomycota</taxon>
        <taxon>Pezizomycotina</taxon>
        <taxon>Sordariomycetes</taxon>
        <taxon>Sordariomycetidae</taxon>
        <taxon>Sordariales</taxon>
        <taxon>Lasiosphaeriaceae</taxon>
        <taxon>Lasiosphaeria</taxon>
    </lineage>
</organism>
<dbReference type="AlphaFoldDB" id="A0AA40EE37"/>
<reference evidence="1" key="1">
    <citation type="submission" date="2023-06" db="EMBL/GenBank/DDBJ databases">
        <title>Genome-scale phylogeny and comparative genomics of the fungal order Sordariales.</title>
        <authorList>
            <consortium name="Lawrence Berkeley National Laboratory"/>
            <person name="Hensen N."/>
            <person name="Bonometti L."/>
            <person name="Westerberg I."/>
            <person name="Brannstrom I.O."/>
            <person name="Guillou S."/>
            <person name="Cros-Aarteil S."/>
            <person name="Calhoun S."/>
            <person name="Haridas S."/>
            <person name="Kuo A."/>
            <person name="Mondo S."/>
            <person name="Pangilinan J."/>
            <person name="Riley R."/>
            <person name="LaButti K."/>
            <person name="Andreopoulos B."/>
            <person name="Lipzen A."/>
            <person name="Chen C."/>
            <person name="Yanf M."/>
            <person name="Daum C."/>
            <person name="Ng V."/>
            <person name="Clum A."/>
            <person name="Steindorff A."/>
            <person name="Ohm R."/>
            <person name="Martin F."/>
            <person name="Silar P."/>
            <person name="Natvig D."/>
            <person name="Lalanne C."/>
            <person name="Gautier V."/>
            <person name="Ament-velasquez S.L."/>
            <person name="Kruys A."/>
            <person name="Hutchinson M.I."/>
            <person name="Powell A.J."/>
            <person name="Barry K."/>
            <person name="Miller A.N."/>
            <person name="Grigoriev I.V."/>
            <person name="Debuchy R."/>
            <person name="Gladieux P."/>
            <person name="Thoren M.H."/>
            <person name="Johannesson H."/>
        </authorList>
    </citation>
    <scope>NUCLEOTIDE SEQUENCE</scope>
    <source>
        <strain evidence="1">SMH2392-1A</strain>
    </source>
</reference>
<protein>
    <submittedName>
        <fullName evidence="1">Uncharacterized protein</fullName>
    </submittedName>
</protein>
<dbReference type="SUPFAM" id="SSF46689">
    <property type="entry name" value="Homeodomain-like"/>
    <property type="match status" value="1"/>
</dbReference>
<feature type="non-terminal residue" evidence="1">
    <location>
        <position position="1"/>
    </location>
</feature>
<proteinExistence type="predicted"/>
<keyword evidence="2" id="KW-1185">Reference proteome</keyword>
<sequence length="80" mass="9134">EHSPHKRTRIVTSYELGLSRPAIAFKEGVNQASISKVVSRYQNQISGKSLPCSGRPKALNERENKAYITLYRPWPLHTDR</sequence>
<gene>
    <name evidence="1" type="ORF">B0T26DRAFT_635346</name>
</gene>
<dbReference type="GeneID" id="85319982"/>
<dbReference type="EMBL" id="JAUIRO010000001">
    <property type="protein sequence ID" value="KAK0735022.1"/>
    <property type="molecule type" value="Genomic_DNA"/>
</dbReference>
<dbReference type="Proteomes" id="UP001172101">
    <property type="component" value="Unassembled WGS sequence"/>
</dbReference>
<dbReference type="RefSeq" id="XP_060303899.1">
    <property type="nucleotide sequence ID" value="XM_060436712.1"/>
</dbReference>